<dbReference type="InterPro" id="IPR049453">
    <property type="entry name" value="Memb_transporter_dom"/>
</dbReference>
<feature type="transmembrane region" description="Helical" evidence="5">
    <location>
        <begin position="37"/>
        <end position="57"/>
    </location>
</feature>
<feature type="transmembrane region" description="Helical" evidence="5">
    <location>
        <begin position="235"/>
        <end position="253"/>
    </location>
</feature>
<evidence type="ECO:0000256" key="2">
    <source>
        <dbReference type="ARBA" id="ARBA00022692"/>
    </source>
</evidence>
<feature type="transmembrane region" description="Helical" evidence="5">
    <location>
        <begin position="64"/>
        <end position="85"/>
    </location>
</feature>
<protein>
    <submittedName>
        <fullName evidence="7">FUSC family protein</fullName>
    </submittedName>
</protein>
<keyword evidence="8" id="KW-1185">Reference proteome</keyword>
<evidence type="ECO:0000313" key="8">
    <source>
        <dbReference type="Proteomes" id="UP001238096"/>
    </source>
</evidence>
<reference evidence="8" key="1">
    <citation type="submission" date="2022-10" db="EMBL/GenBank/DDBJ databases">
        <title>Streptococcus didelphis as causative of fatal infections in opossums (Didelphis albiventris).</title>
        <authorList>
            <person name="Breyer G.M."/>
            <person name="Da Silva M.E.R.J."/>
            <person name="Siqueira F.M."/>
        </authorList>
    </citation>
    <scope>NUCLEOTIDE SEQUENCE [LARGE SCALE GENOMIC DNA]</scope>
    <source>
        <strain evidence="8">LBVP101/21</strain>
    </source>
</reference>
<comment type="subcellular location">
    <subcellularLocation>
        <location evidence="1">Membrane</location>
        <topology evidence="1">Multi-pass membrane protein</topology>
    </subcellularLocation>
</comment>
<gene>
    <name evidence="7" type="ORF">N1496_07825</name>
</gene>
<keyword evidence="2 5" id="KW-0812">Transmembrane</keyword>
<evidence type="ECO:0000256" key="3">
    <source>
        <dbReference type="ARBA" id="ARBA00022989"/>
    </source>
</evidence>
<feature type="transmembrane region" description="Helical" evidence="5">
    <location>
        <begin position="265"/>
        <end position="286"/>
    </location>
</feature>
<feature type="transmembrane region" description="Helical" evidence="5">
    <location>
        <begin position="140"/>
        <end position="159"/>
    </location>
</feature>
<sequence length="299" mass="33545">MAFQNKTIFYNLKAISLHGLALWFAFLLGASTAMAPWLLPFVTASLSFLAFLITKFYQIPKPDYFFVLMLFATAYNFKNPSWHLIKANGSPLLIGVLVSVIVSILISYLLGLPWNSEKLSTQSLALKNRYQAMLKDDPSILIKASHFSSVLFVTGYLAFLLKDHGGYWILISSAAVLSGEHLERIKSRTLSRVLGTIVGLMIGLAITKLQLSLLFLILILILSNFLTEYFMPKNYIFANFFTNPQVIILMTLSHTFGHGILSMRFIGVFVGSLLSLFIILILEYALQSMINHKDTLNNS</sequence>
<dbReference type="EMBL" id="CP110509">
    <property type="protein sequence ID" value="WMB27919.1"/>
    <property type="molecule type" value="Genomic_DNA"/>
</dbReference>
<proteinExistence type="predicted"/>
<evidence type="ECO:0000313" key="7">
    <source>
        <dbReference type="EMBL" id="WMB27919.1"/>
    </source>
</evidence>
<evidence type="ECO:0000256" key="5">
    <source>
        <dbReference type="SAM" id="Phobius"/>
    </source>
</evidence>
<feature type="transmembrane region" description="Helical" evidence="5">
    <location>
        <begin position="91"/>
        <end position="110"/>
    </location>
</feature>
<accession>A0ABY9LGF5</accession>
<feature type="transmembrane region" description="Helical" evidence="5">
    <location>
        <begin position="194"/>
        <end position="223"/>
    </location>
</feature>
<evidence type="ECO:0000256" key="1">
    <source>
        <dbReference type="ARBA" id="ARBA00004141"/>
    </source>
</evidence>
<keyword evidence="4 5" id="KW-0472">Membrane</keyword>
<dbReference type="Pfam" id="PF13515">
    <property type="entry name" value="FUSC_2"/>
    <property type="match status" value="1"/>
</dbReference>
<organism evidence="7 8">
    <name type="scientific">Streptococcus didelphis</name>
    <dbReference type="NCBI Taxonomy" id="102886"/>
    <lineage>
        <taxon>Bacteria</taxon>
        <taxon>Bacillati</taxon>
        <taxon>Bacillota</taxon>
        <taxon>Bacilli</taxon>
        <taxon>Lactobacillales</taxon>
        <taxon>Streptococcaceae</taxon>
        <taxon>Streptococcus</taxon>
    </lineage>
</organism>
<evidence type="ECO:0000256" key="4">
    <source>
        <dbReference type="ARBA" id="ARBA00023136"/>
    </source>
</evidence>
<keyword evidence="3 5" id="KW-1133">Transmembrane helix</keyword>
<name>A0ABY9LGF5_9STRE</name>
<feature type="transmembrane region" description="Helical" evidence="5">
    <location>
        <begin position="12"/>
        <end position="31"/>
    </location>
</feature>
<dbReference type="RefSeq" id="WP_306675794.1">
    <property type="nucleotide sequence ID" value="NZ_CP110509.1"/>
</dbReference>
<dbReference type="Proteomes" id="UP001238096">
    <property type="component" value="Chromosome"/>
</dbReference>
<evidence type="ECO:0000259" key="6">
    <source>
        <dbReference type="Pfam" id="PF13515"/>
    </source>
</evidence>
<feature type="domain" description="Integral membrane bound transporter" evidence="6">
    <location>
        <begin position="155"/>
        <end position="278"/>
    </location>
</feature>